<gene>
    <name evidence="3" type="ORF">MNBD_ACTINO01-1206</name>
</gene>
<name>A0A3B0RX36_9ZZZZ</name>
<dbReference type="PANTHER" id="PTHR42852:SF13">
    <property type="entry name" value="PROTEIN DIPZ"/>
    <property type="match status" value="1"/>
</dbReference>
<protein>
    <recommendedName>
        <fullName evidence="2">Thioredoxin domain-containing protein</fullName>
    </recommendedName>
</protein>
<dbReference type="EMBL" id="UOEI01000223">
    <property type="protein sequence ID" value="VAV98120.1"/>
    <property type="molecule type" value="Genomic_DNA"/>
</dbReference>
<dbReference type="AlphaFoldDB" id="A0A3B0RX36"/>
<feature type="transmembrane region" description="Helical" evidence="1">
    <location>
        <begin position="12"/>
        <end position="31"/>
    </location>
</feature>
<proteinExistence type="predicted"/>
<dbReference type="Gene3D" id="3.40.30.10">
    <property type="entry name" value="Glutaredoxin"/>
    <property type="match status" value="1"/>
</dbReference>
<keyword evidence="1" id="KW-0472">Membrane</keyword>
<dbReference type="SUPFAM" id="SSF52833">
    <property type="entry name" value="Thioredoxin-like"/>
    <property type="match status" value="1"/>
</dbReference>
<sequence length="206" mass="21350">MSSNGSSKSKTPIILAVVGGAVVLLLIAVVFSGGEQLGGSEFGEPVLEGAALPPMPSEVRMDTSVTGLAAPSISGVDFADNPVVFENDGRAKGIVFLAHWCGNCQQEVPKVQTWLDAGGGVEGVDLYSVTTAVNSGRPNYPPSAWLEREGWTVPVIRDDQAGSAHKAFGGGGFPYWVFTNSDGTVALRAAGQLSTEELASILESLN</sequence>
<reference evidence="3" key="1">
    <citation type="submission" date="2018-06" db="EMBL/GenBank/DDBJ databases">
        <authorList>
            <person name="Zhirakovskaya E."/>
        </authorList>
    </citation>
    <scope>NUCLEOTIDE SEQUENCE</scope>
</reference>
<keyword evidence="1" id="KW-1133">Transmembrane helix</keyword>
<feature type="domain" description="Thioredoxin" evidence="2">
    <location>
        <begin position="64"/>
        <end position="206"/>
    </location>
</feature>
<evidence type="ECO:0000313" key="3">
    <source>
        <dbReference type="EMBL" id="VAV98120.1"/>
    </source>
</evidence>
<dbReference type="PROSITE" id="PS51352">
    <property type="entry name" value="THIOREDOXIN_2"/>
    <property type="match status" value="1"/>
</dbReference>
<dbReference type="InterPro" id="IPR013766">
    <property type="entry name" value="Thioredoxin_domain"/>
</dbReference>
<keyword evidence="1" id="KW-0812">Transmembrane</keyword>
<accession>A0A3B0RX36</accession>
<evidence type="ECO:0000256" key="1">
    <source>
        <dbReference type="SAM" id="Phobius"/>
    </source>
</evidence>
<organism evidence="3">
    <name type="scientific">hydrothermal vent metagenome</name>
    <dbReference type="NCBI Taxonomy" id="652676"/>
    <lineage>
        <taxon>unclassified sequences</taxon>
        <taxon>metagenomes</taxon>
        <taxon>ecological metagenomes</taxon>
    </lineage>
</organism>
<evidence type="ECO:0000259" key="2">
    <source>
        <dbReference type="PROSITE" id="PS51352"/>
    </source>
</evidence>
<dbReference type="InterPro" id="IPR050553">
    <property type="entry name" value="Thioredoxin_ResA/DsbE_sf"/>
</dbReference>
<dbReference type="PANTHER" id="PTHR42852">
    <property type="entry name" value="THIOL:DISULFIDE INTERCHANGE PROTEIN DSBE"/>
    <property type="match status" value="1"/>
</dbReference>
<dbReference type="InterPro" id="IPR036249">
    <property type="entry name" value="Thioredoxin-like_sf"/>
</dbReference>